<evidence type="ECO:0000256" key="2">
    <source>
        <dbReference type="ARBA" id="ARBA00022448"/>
    </source>
</evidence>
<feature type="transmembrane region" description="Helical" evidence="6">
    <location>
        <begin position="329"/>
        <end position="351"/>
    </location>
</feature>
<dbReference type="PANTHER" id="PTHR12778">
    <property type="entry name" value="SOLUTE CARRIER FAMILY 33 ACETYL-COA TRANSPORTER -RELATED"/>
    <property type="match status" value="1"/>
</dbReference>
<dbReference type="InterPro" id="IPR036259">
    <property type="entry name" value="MFS_trans_sf"/>
</dbReference>
<feature type="transmembrane region" description="Helical" evidence="6">
    <location>
        <begin position="497"/>
        <end position="516"/>
    </location>
</feature>
<dbReference type="PANTHER" id="PTHR12778:SF10">
    <property type="entry name" value="MAJOR FACILITATOR SUPERFAMILY DOMAIN-CONTAINING PROTEIN 3"/>
    <property type="match status" value="1"/>
</dbReference>
<dbReference type="InterPro" id="IPR004752">
    <property type="entry name" value="AmpG_permease/AT-1"/>
</dbReference>
<evidence type="ECO:0000256" key="6">
    <source>
        <dbReference type="SAM" id="Phobius"/>
    </source>
</evidence>
<dbReference type="PROSITE" id="PS50850">
    <property type="entry name" value="MFS"/>
    <property type="match status" value="1"/>
</dbReference>
<feature type="transmembrane region" description="Helical" evidence="6">
    <location>
        <begin position="101"/>
        <end position="118"/>
    </location>
</feature>
<feature type="transmembrane region" description="Helical" evidence="6">
    <location>
        <begin position="245"/>
        <end position="263"/>
    </location>
</feature>
<feature type="transmembrane region" description="Helical" evidence="6">
    <location>
        <begin position="404"/>
        <end position="424"/>
    </location>
</feature>
<evidence type="ECO:0000256" key="3">
    <source>
        <dbReference type="ARBA" id="ARBA00022692"/>
    </source>
</evidence>
<protein>
    <submittedName>
        <fullName evidence="8">PAT family beta-lactamase induction signal transducer AmpG</fullName>
    </submittedName>
</protein>
<feature type="transmembrane region" description="Helical" evidence="6">
    <location>
        <begin position="130"/>
        <end position="152"/>
    </location>
</feature>
<name>A0A4R1F3Z4_9GAMM</name>
<keyword evidence="9" id="KW-1185">Reference proteome</keyword>
<evidence type="ECO:0000313" key="9">
    <source>
        <dbReference type="Proteomes" id="UP000294887"/>
    </source>
</evidence>
<dbReference type="InterPro" id="IPR020846">
    <property type="entry name" value="MFS_dom"/>
</dbReference>
<accession>A0A4R1F3Z4</accession>
<dbReference type="NCBIfam" id="TIGR00901">
    <property type="entry name" value="2A0125"/>
    <property type="match status" value="1"/>
</dbReference>
<feature type="transmembrane region" description="Helical" evidence="6">
    <location>
        <begin position="23"/>
        <end position="50"/>
    </location>
</feature>
<feature type="transmembrane region" description="Helical" evidence="6">
    <location>
        <begin position="205"/>
        <end position="224"/>
    </location>
</feature>
<keyword evidence="5 6" id="KW-0472">Membrane</keyword>
<feature type="transmembrane region" description="Helical" evidence="6">
    <location>
        <begin position="283"/>
        <end position="308"/>
    </location>
</feature>
<organism evidence="8 9">
    <name type="scientific">Cocleimonas flava</name>
    <dbReference type="NCBI Taxonomy" id="634765"/>
    <lineage>
        <taxon>Bacteria</taxon>
        <taxon>Pseudomonadati</taxon>
        <taxon>Pseudomonadota</taxon>
        <taxon>Gammaproteobacteria</taxon>
        <taxon>Thiotrichales</taxon>
        <taxon>Thiotrichaceae</taxon>
        <taxon>Cocleimonas</taxon>
    </lineage>
</organism>
<keyword evidence="4 6" id="KW-1133">Transmembrane helix</keyword>
<sequence>MSDSITDSKTINKKESWGDTLKLFLNPSVLTMLFLGFSAGIPILLIFSSLGLWLREAGVERSAVTFFSWAALGYSFKFVWAPLVDKLPLPILTRLLGRRRSWILLSQFAIILAILWMSQTDPSNDESLTLMAIAAVLLGFSSATQDVVIDAYRIESAETDLQALMSSTYIAGYRIGMLVAGAGALYLASFFGSEKGAYNYHAWEYSYMIMAGVMLVGVITTLLIPEPAQSKDKSTQYSADDYLRFLFLFIAIVTAFILTFYFSSDISKELKSSLKVTLDNKHLANFIVALIRLITAIAFAGLVAFVLVKARLVNKAMVKETYVAPVQDFFLRYGYSLAFLLLALIGLYRIADIVLGVISNVFYQDLGFSKPEIASVVKTFGLLMTIVGGFLGGLLSVRFGVMRILFLGALLSALTNLLFMALAGAGYNMLMLYLVISADNLSAGLASAAFIAFLSSLTNISFTAVQFAIFSSLMTLLPKILGGYSGSMVDEVGYPNFFLITAIMGIPVLVLIFIAGKKLELKQNSEA</sequence>
<dbReference type="InterPro" id="IPR011701">
    <property type="entry name" value="MFS"/>
</dbReference>
<dbReference type="SUPFAM" id="SSF103473">
    <property type="entry name" value="MFS general substrate transporter"/>
    <property type="match status" value="1"/>
</dbReference>
<gene>
    <name evidence="8" type="ORF">EV695_0848</name>
</gene>
<dbReference type="EMBL" id="SMFQ01000002">
    <property type="protein sequence ID" value="TCJ88987.1"/>
    <property type="molecule type" value="Genomic_DNA"/>
</dbReference>
<dbReference type="AlphaFoldDB" id="A0A4R1F3Z4"/>
<dbReference type="GO" id="GO:0022857">
    <property type="term" value="F:transmembrane transporter activity"/>
    <property type="evidence" value="ECO:0007669"/>
    <property type="project" value="InterPro"/>
</dbReference>
<keyword evidence="3 6" id="KW-0812">Transmembrane</keyword>
<evidence type="ECO:0000259" key="7">
    <source>
        <dbReference type="PROSITE" id="PS50850"/>
    </source>
</evidence>
<dbReference type="Gene3D" id="1.20.1250.20">
    <property type="entry name" value="MFS general substrate transporter like domains"/>
    <property type="match status" value="2"/>
</dbReference>
<evidence type="ECO:0000256" key="4">
    <source>
        <dbReference type="ARBA" id="ARBA00022989"/>
    </source>
</evidence>
<reference evidence="8 9" key="1">
    <citation type="submission" date="2019-03" db="EMBL/GenBank/DDBJ databases">
        <title>Genomic Encyclopedia of Type Strains, Phase IV (KMG-IV): sequencing the most valuable type-strain genomes for metagenomic binning, comparative biology and taxonomic classification.</title>
        <authorList>
            <person name="Goeker M."/>
        </authorList>
    </citation>
    <scope>NUCLEOTIDE SEQUENCE [LARGE SCALE GENOMIC DNA]</scope>
    <source>
        <strain evidence="8 9">DSM 24830</strain>
    </source>
</reference>
<evidence type="ECO:0000256" key="1">
    <source>
        <dbReference type="ARBA" id="ARBA00004141"/>
    </source>
</evidence>
<evidence type="ECO:0000256" key="5">
    <source>
        <dbReference type="ARBA" id="ARBA00023136"/>
    </source>
</evidence>
<proteinExistence type="predicted"/>
<dbReference type="Proteomes" id="UP000294887">
    <property type="component" value="Unassembled WGS sequence"/>
</dbReference>
<keyword evidence="2" id="KW-0813">Transport</keyword>
<feature type="domain" description="Major facilitator superfamily (MFS) profile" evidence="7">
    <location>
        <begin position="335"/>
        <end position="527"/>
    </location>
</feature>
<dbReference type="RefSeq" id="WP_207906940.1">
    <property type="nucleotide sequence ID" value="NZ_BAAAFU010000008.1"/>
</dbReference>
<feature type="transmembrane region" description="Helical" evidence="6">
    <location>
        <begin position="173"/>
        <end position="193"/>
    </location>
</feature>
<comment type="subcellular location">
    <subcellularLocation>
        <location evidence="1">Membrane</location>
        <topology evidence="1">Multi-pass membrane protein</topology>
    </subcellularLocation>
</comment>
<dbReference type="Pfam" id="PF07690">
    <property type="entry name" value="MFS_1"/>
    <property type="match status" value="2"/>
</dbReference>
<comment type="caution">
    <text evidence="8">The sequence shown here is derived from an EMBL/GenBank/DDBJ whole genome shotgun (WGS) entry which is preliminary data.</text>
</comment>
<feature type="transmembrane region" description="Helical" evidence="6">
    <location>
        <begin position="460"/>
        <end position="477"/>
    </location>
</feature>
<evidence type="ECO:0000313" key="8">
    <source>
        <dbReference type="EMBL" id="TCJ88987.1"/>
    </source>
</evidence>
<feature type="transmembrane region" description="Helical" evidence="6">
    <location>
        <begin position="373"/>
        <end position="397"/>
    </location>
</feature>
<dbReference type="GO" id="GO:0016020">
    <property type="term" value="C:membrane"/>
    <property type="evidence" value="ECO:0007669"/>
    <property type="project" value="UniProtKB-SubCell"/>
</dbReference>
<feature type="transmembrane region" description="Helical" evidence="6">
    <location>
        <begin position="430"/>
        <end position="453"/>
    </location>
</feature>